<organism evidence="13 14">
    <name type="scientific">Candidatus Harrisonbacteria bacterium RIFCSPLOWO2_01_FULL_40_28</name>
    <dbReference type="NCBI Taxonomy" id="1798406"/>
    <lineage>
        <taxon>Bacteria</taxon>
        <taxon>Candidatus Harrisoniibacteriota</taxon>
    </lineage>
</organism>
<name>A0A1G1ZQ22_9BACT</name>
<evidence type="ECO:0000256" key="7">
    <source>
        <dbReference type="ARBA" id="ARBA00023010"/>
    </source>
</evidence>
<gene>
    <name evidence="9" type="primary">secD</name>
    <name evidence="13" type="ORF">A3A04_02495</name>
</gene>
<keyword evidence="7 9" id="KW-0811">Translocation</keyword>
<accession>A0A1G1ZQ22</accession>
<evidence type="ECO:0000313" key="14">
    <source>
        <dbReference type="Proteomes" id="UP000178517"/>
    </source>
</evidence>
<feature type="transmembrane region" description="Helical" evidence="9">
    <location>
        <begin position="7"/>
        <end position="28"/>
    </location>
</feature>
<dbReference type="GO" id="GO:0065002">
    <property type="term" value="P:intracellular protein transmembrane transport"/>
    <property type="evidence" value="ECO:0007669"/>
    <property type="project" value="UniProtKB-UniRule"/>
</dbReference>
<dbReference type="Proteomes" id="UP000178517">
    <property type="component" value="Unassembled WGS sequence"/>
</dbReference>
<keyword evidence="8 9" id="KW-0472">Membrane</keyword>
<dbReference type="InterPro" id="IPR054384">
    <property type="entry name" value="SecDF_P1_head"/>
</dbReference>
<comment type="similarity">
    <text evidence="9">Belongs to the SecD/SecF family. SecD subfamily.</text>
</comment>
<dbReference type="STRING" id="1798406.A3A04_02495"/>
<evidence type="ECO:0000256" key="5">
    <source>
        <dbReference type="ARBA" id="ARBA00022927"/>
    </source>
</evidence>
<evidence type="ECO:0000259" key="12">
    <source>
        <dbReference type="Pfam" id="PF22599"/>
    </source>
</evidence>
<evidence type="ECO:0000256" key="4">
    <source>
        <dbReference type="ARBA" id="ARBA00022692"/>
    </source>
</evidence>
<dbReference type="InterPro" id="IPR048631">
    <property type="entry name" value="SecD_1st"/>
</dbReference>
<dbReference type="PANTHER" id="PTHR30081">
    <property type="entry name" value="PROTEIN-EXPORT MEMBRANE PROTEIN SEC"/>
    <property type="match status" value="1"/>
</dbReference>
<sequence length="420" mass="46021">MNKPDRNGIVLACILVLAVGGVIFIYPYSIGSELRPWRLGLDLVGGSYLQYEIDMARIAEQDRNSVAEGLKDVIERRVNLFGVSEPQIYISKSEGRYRLVAELAGIRDVNEAIKEIGATPLLDFREVEVKETASTSSLSADDLRFTPTALTGRFVTGAQLAFNPTTGFPEVTLQFNKDGEKLFEALTEKNIGKPLAIFLDNEPISMPIVQAKIPGGKAQISGKFTIEEARTLVERLNAGALPAPITLISQQTIGATLGLSSLRNIITAGVIGTLIVALFMIGYYRLLGFFAAIALFIYIIFTLFIFKAIPITMTLSGIAGFILSIGMAVDANILIFERVKEELKRGMSRVNALKEGFSRAWPSIRDSNISTMITAFILYSFTSSFVKGFALTLFIGVLVSMFSAITITRTLLNVFIKEKQ</sequence>
<dbReference type="PANTHER" id="PTHR30081:SF1">
    <property type="entry name" value="PROTEIN TRANSLOCASE SUBUNIT SECD"/>
    <property type="match status" value="1"/>
</dbReference>
<dbReference type="Gene3D" id="1.20.1640.10">
    <property type="entry name" value="Multidrug efflux transporter AcrB transmembrane domain"/>
    <property type="match status" value="1"/>
</dbReference>
<dbReference type="NCBIfam" id="TIGR00916">
    <property type="entry name" value="2A0604s01"/>
    <property type="match status" value="1"/>
</dbReference>
<proteinExistence type="inferred from homology"/>
<keyword evidence="5 9" id="KW-0653">Protein transport</keyword>
<comment type="subcellular location">
    <subcellularLocation>
        <location evidence="1 9">Cell membrane</location>
        <topology evidence="1 9">Multi-pass membrane protein</topology>
    </subcellularLocation>
</comment>
<comment type="subunit">
    <text evidence="9">Forms a complex with SecF. Part of the essential Sec protein translocation apparatus which comprises SecA, SecYEG and auxiliary proteins SecDF. Other proteins may also be involved.</text>
</comment>
<evidence type="ECO:0000256" key="8">
    <source>
        <dbReference type="ARBA" id="ARBA00023136"/>
    </source>
</evidence>
<evidence type="ECO:0000313" key="13">
    <source>
        <dbReference type="EMBL" id="OGY66276.1"/>
    </source>
</evidence>
<feature type="transmembrane region" description="Helical" evidence="9">
    <location>
        <begin position="265"/>
        <end position="284"/>
    </location>
</feature>
<evidence type="ECO:0000256" key="2">
    <source>
        <dbReference type="ARBA" id="ARBA00022448"/>
    </source>
</evidence>
<dbReference type="GO" id="GO:0005886">
    <property type="term" value="C:plasma membrane"/>
    <property type="evidence" value="ECO:0007669"/>
    <property type="project" value="UniProtKB-SubCell"/>
</dbReference>
<dbReference type="SUPFAM" id="SSF82866">
    <property type="entry name" value="Multidrug efflux transporter AcrB transmembrane domain"/>
    <property type="match status" value="1"/>
</dbReference>
<dbReference type="InterPro" id="IPR005791">
    <property type="entry name" value="SecD"/>
</dbReference>
<dbReference type="GO" id="GO:0043952">
    <property type="term" value="P:protein transport by the Sec complex"/>
    <property type="evidence" value="ECO:0007669"/>
    <property type="project" value="UniProtKB-UniRule"/>
</dbReference>
<dbReference type="GO" id="GO:0006605">
    <property type="term" value="P:protein targeting"/>
    <property type="evidence" value="ECO:0007669"/>
    <property type="project" value="UniProtKB-UniRule"/>
</dbReference>
<comment type="caution">
    <text evidence="13">The sequence shown here is derived from an EMBL/GenBank/DDBJ whole genome shotgun (WGS) entry which is preliminary data.</text>
</comment>
<comment type="function">
    <text evidence="9">Part of the Sec protein translocase complex. Interacts with the SecYEG preprotein conducting channel. SecDF uses the proton motive force (PMF) to complete protein translocation after the ATP-dependent function of SecA.</text>
</comment>
<keyword evidence="3 9" id="KW-1003">Cell membrane</keyword>
<evidence type="ECO:0000256" key="6">
    <source>
        <dbReference type="ARBA" id="ARBA00022989"/>
    </source>
</evidence>
<feature type="transmembrane region" description="Helical" evidence="9">
    <location>
        <begin position="392"/>
        <end position="416"/>
    </location>
</feature>
<dbReference type="Pfam" id="PF22599">
    <property type="entry name" value="SecDF_P1_head"/>
    <property type="match status" value="1"/>
</dbReference>
<dbReference type="HAMAP" id="MF_01463_B">
    <property type="entry name" value="SecD_B"/>
    <property type="match status" value="1"/>
</dbReference>
<keyword evidence="2 9" id="KW-0813">Transport</keyword>
<protein>
    <recommendedName>
        <fullName evidence="9">Protein translocase subunit SecD</fullName>
    </recommendedName>
</protein>
<dbReference type="GO" id="GO:0015450">
    <property type="term" value="F:protein-transporting ATPase activity"/>
    <property type="evidence" value="ECO:0007669"/>
    <property type="project" value="InterPro"/>
</dbReference>
<dbReference type="EMBL" id="MHJI01000008">
    <property type="protein sequence ID" value="OGY66276.1"/>
    <property type="molecule type" value="Genomic_DNA"/>
</dbReference>
<evidence type="ECO:0000256" key="9">
    <source>
        <dbReference type="HAMAP-Rule" id="MF_01463"/>
    </source>
</evidence>
<feature type="domain" description="Protein export membrane protein SecD/SecF C-terminal" evidence="10">
    <location>
        <begin position="245"/>
        <end position="415"/>
    </location>
</feature>
<evidence type="ECO:0000259" key="11">
    <source>
        <dbReference type="Pfam" id="PF21760"/>
    </source>
</evidence>
<reference evidence="13 14" key="1">
    <citation type="journal article" date="2016" name="Nat. Commun.">
        <title>Thousands of microbial genomes shed light on interconnected biogeochemical processes in an aquifer system.</title>
        <authorList>
            <person name="Anantharaman K."/>
            <person name="Brown C.T."/>
            <person name="Hug L.A."/>
            <person name="Sharon I."/>
            <person name="Castelle C.J."/>
            <person name="Probst A.J."/>
            <person name="Thomas B.C."/>
            <person name="Singh A."/>
            <person name="Wilkins M.J."/>
            <person name="Karaoz U."/>
            <person name="Brodie E.L."/>
            <person name="Williams K.H."/>
            <person name="Hubbard S.S."/>
            <person name="Banfield J.F."/>
        </authorList>
    </citation>
    <scope>NUCLEOTIDE SEQUENCE [LARGE SCALE GENOMIC DNA]</scope>
</reference>
<dbReference type="AlphaFoldDB" id="A0A1G1ZQ22"/>
<dbReference type="InterPro" id="IPR048634">
    <property type="entry name" value="SecD_SecF_C"/>
</dbReference>
<feature type="domain" description="SecDF P1 head subdomain" evidence="12">
    <location>
        <begin position="148"/>
        <end position="243"/>
    </location>
</feature>
<evidence type="ECO:0000256" key="3">
    <source>
        <dbReference type="ARBA" id="ARBA00022475"/>
    </source>
</evidence>
<dbReference type="InterPro" id="IPR055344">
    <property type="entry name" value="SecD_SecF_C_bact"/>
</dbReference>
<evidence type="ECO:0000256" key="1">
    <source>
        <dbReference type="ARBA" id="ARBA00004651"/>
    </source>
</evidence>
<feature type="transmembrane region" description="Helical" evidence="9">
    <location>
        <begin position="369"/>
        <end position="386"/>
    </location>
</feature>
<dbReference type="Gene3D" id="3.30.70.3400">
    <property type="match status" value="1"/>
</dbReference>
<keyword evidence="4 9" id="KW-0812">Transmembrane</keyword>
<dbReference type="NCBIfam" id="TIGR01129">
    <property type="entry name" value="secD"/>
    <property type="match status" value="1"/>
</dbReference>
<dbReference type="InterPro" id="IPR022813">
    <property type="entry name" value="SecD/SecF_arch_bac"/>
</dbReference>
<dbReference type="Pfam" id="PF02355">
    <property type="entry name" value="SecD_SecF_C"/>
    <property type="match status" value="1"/>
</dbReference>
<keyword evidence="6 9" id="KW-1133">Transmembrane helix</keyword>
<dbReference type="Pfam" id="PF21760">
    <property type="entry name" value="SecD_1st"/>
    <property type="match status" value="1"/>
</dbReference>
<feature type="transmembrane region" description="Helical" evidence="9">
    <location>
        <begin position="289"/>
        <end position="309"/>
    </location>
</feature>
<evidence type="ECO:0000259" key="10">
    <source>
        <dbReference type="Pfam" id="PF02355"/>
    </source>
</evidence>
<feature type="transmembrane region" description="Helical" evidence="9">
    <location>
        <begin position="315"/>
        <end position="336"/>
    </location>
</feature>
<feature type="domain" description="Protein translocase subunit SecDF P1" evidence="11">
    <location>
        <begin position="71"/>
        <end position="128"/>
    </location>
</feature>
<dbReference type="Gene3D" id="3.30.1360.200">
    <property type="match status" value="1"/>
</dbReference>